<dbReference type="PROSITE" id="PS51217">
    <property type="entry name" value="UVRD_HELICASE_CTER"/>
    <property type="match status" value="1"/>
</dbReference>
<organism evidence="14 15">
    <name type="scientific">Thiovibrio frasassiensis</name>
    <dbReference type="NCBI Taxonomy" id="2984131"/>
    <lineage>
        <taxon>Bacteria</taxon>
        <taxon>Pseudomonadati</taxon>
        <taxon>Thermodesulfobacteriota</taxon>
        <taxon>Desulfobulbia</taxon>
        <taxon>Desulfobulbales</taxon>
        <taxon>Thiovibrionaceae</taxon>
        <taxon>Thiovibrio</taxon>
    </lineage>
</organism>
<keyword evidence="4 10" id="KW-0347">Helicase</keyword>
<keyword evidence="15" id="KW-1185">Reference proteome</keyword>
<feature type="binding site" evidence="10">
    <location>
        <begin position="47"/>
        <end position="54"/>
    </location>
    <ligand>
        <name>ATP</name>
        <dbReference type="ChEBI" id="CHEBI:30616"/>
    </ligand>
</feature>
<dbReference type="Gene3D" id="1.10.10.160">
    <property type="match status" value="1"/>
</dbReference>
<evidence type="ECO:0000256" key="6">
    <source>
        <dbReference type="ARBA" id="ARBA00023235"/>
    </source>
</evidence>
<evidence type="ECO:0000256" key="9">
    <source>
        <dbReference type="ARBA" id="ARBA00048988"/>
    </source>
</evidence>
<dbReference type="GO" id="GO:0000725">
    <property type="term" value="P:recombinational repair"/>
    <property type="evidence" value="ECO:0007669"/>
    <property type="project" value="TreeGrafter"/>
</dbReference>
<dbReference type="Pfam" id="PF00580">
    <property type="entry name" value="UvrD-helicase"/>
    <property type="match status" value="1"/>
</dbReference>
<feature type="region of interest" description="Disordered" evidence="11">
    <location>
        <begin position="1"/>
        <end position="23"/>
    </location>
</feature>
<dbReference type="Proteomes" id="UP001154240">
    <property type="component" value="Unassembled WGS sequence"/>
</dbReference>
<gene>
    <name evidence="14" type="ORF">OLX77_09630</name>
</gene>
<comment type="catalytic activity">
    <reaction evidence="9">
        <text>ATP + H2O = ADP + phosphate + H(+)</text>
        <dbReference type="Rhea" id="RHEA:13065"/>
        <dbReference type="ChEBI" id="CHEBI:15377"/>
        <dbReference type="ChEBI" id="CHEBI:15378"/>
        <dbReference type="ChEBI" id="CHEBI:30616"/>
        <dbReference type="ChEBI" id="CHEBI:43474"/>
        <dbReference type="ChEBI" id="CHEBI:456216"/>
        <dbReference type="EC" id="5.6.2.4"/>
    </reaction>
</comment>
<dbReference type="PANTHER" id="PTHR11070">
    <property type="entry name" value="UVRD / RECB / PCRA DNA HELICASE FAMILY MEMBER"/>
    <property type="match status" value="1"/>
</dbReference>
<evidence type="ECO:0000256" key="5">
    <source>
        <dbReference type="ARBA" id="ARBA00022840"/>
    </source>
</evidence>
<evidence type="ECO:0000256" key="11">
    <source>
        <dbReference type="SAM" id="MobiDB-lite"/>
    </source>
</evidence>
<protein>
    <recommendedName>
        <fullName evidence="8">DNA 3'-5' helicase</fullName>
        <ecNumber evidence="8">5.6.2.4</ecNumber>
    </recommendedName>
</protein>
<feature type="domain" description="UvrD-like helicase C-terminal" evidence="13">
    <location>
        <begin position="311"/>
        <end position="571"/>
    </location>
</feature>
<accession>A0A9X4MHN0</accession>
<dbReference type="Gene3D" id="1.10.486.10">
    <property type="entry name" value="PCRA, domain 4"/>
    <property type="match status" value="1"/>
</dbReference>
<dbReference type="SUPFAM" id="SSF52540">
    <property type="entry name" value="P-loop containing nucleoside triphosphate hydrolases"/>
    <property type="match status" value="1"/>
</dbReference>
<evidence type="ECO:0000256" key="7">
    <source>
        <dbReference type="ARBA" id="ARBA00034617"/>
    </source>
</evidence>
<comment type="catalytic activity">
    <reaction evidence="7">
        <text>Couples ATP hydrolysis with the unwinding of duplex DNA by translocating in the 3'-5' direction.</text>
        <dbReference type="EC" id="5.6.2.4"/>
    </reaction>
</comment>
<keyword evidence="5 10" id="KW-0067">ATP-binding</keyword>
<evidence type="ECO:0000256" key="8">
    <source>
        <dbReference type="ARBA" id="ARBA00034808"/>
    </source>
</evidence>
<proteinExistence type="inferred from homology"/>
<comment type="similarity">
    <text evidence="1">Belongs to the helicase family. UvrD subfamily.</text>
</comment>
<dbReference type="GO" id="GO:0005524">
    <property type="term" value="F:ATP binding"/>
    <property type="evidence" value="ECO:0007669"/>
    <property type="project" value="UniProtKB-UniRule"/>
</dbReference>
<evidence type="ECO:0000256" key="4">
    <source>
        <dbReference type="ARBA" id="ARBA00022806"/>
    </source>
</evidence>
<evidence type="ECO:0000313" key="15">
    <source>
        <dbReference type="Proteomes" id="UP001154240"/>
    </source>
</evidence>
<evidence type="ECO:0000259" key="13">
    <source>
        <dbReference type="PROSITE" id="PS51217"/>
    </source>
</evidence>
<dbReference type="InterPro" id="IPR014016">
    <property type="entry name" value="UvrD-like_ATP-bd"/>
</dbReference>
<dbReference type="Gene3D" id="3.40.50.300">
    <property type="entry name" value="P-loop containing nucleotide triphosphate hydrolases"/>
    <property type="match status" value="2"/>
</dbReference>
<evidence type="ECO:0000256" key="3">
    <source>
        <dbReference type="ARBA" id="ARBA00022801"/>
    </source>
</evidence>
<evidence type="ECO:0000256" key="1">
    <source>
        <dbReference type="ARBA" id="ARBA00009922"/>
    </source>
</evidence>
<keyword evidence="3 10" id="KW-0378">Hydrolase</keyword>
<dbReference type="GO" id="GO:0005829">
    <property type="term" value="C:cytosol"/>
    <property type="evidence" value="ECO:0007669"/>
    <property type="project" value="TreeGrafter"/>
</dbReference>
<dbReference type="InterPro" id="IPR027417">
    <property type="entry name" value="P-loop_NTPase"/>
</dbReference>
<feature type="domain" description="UvrD-like helicase ATP-binding" evidence="12">
    <location>
        <begin position="26"/>
        <end position="310"/>
    </location>
</feature>
<evidence type="ECO:0000313" key="14">
    <source>
        <dbReference type="EMBL" id="MDG4476415.1"/>
    </source>
</evidence>
<dbReference type="InterPro" id="IPR000212">
    <property type="entry name" value="DNA_helicase_UvrD/REP"/>
</dbReference>
<keyword evidence="6" id="KW-0413">Isomerase</keyword>
<dbReference type="GO" id="GO:0003677">
    <property type="term" value="F:DNA binding"/>
    <property type="evidence" value="ECO:0007669"/>
    <property type="project" value="InterPro"/>
</dbReference>
<dbReference type="AlphaFoldDB" id="A0A9X4MHN0"/>
<sequence length="746" mass="84135">MQPTLFPMEPKPKPQPAPSASQISRKALNEAQYEAVTTVSGPVLVIAGAGSGKTRTLVYRLAHLVEQGVPPEQILLLTFTRKAAQEMLHRASMLLDDSCRRVMGGTFHATANLLLRRYCRHLGYESNFTIIDQSDAEGIVNLLKSSLNLGGENKRFPSKRVVISILSKSVNKGMGIEELVEAEYGHFHDFADDLQTIALHYKRFKLEHSLMDYDDLLVNWRRVLEEFPEVHAELANRFSHIMVDEYQDTNPIQAGIVRLMAAKHNNVMVVGDDSQSIYSFRGADFRNIMEFPSLFPDTRLIRLEENYRSTQKILDLTNAIIEKAQEKYTKTLFTNITGGEKPVVYGARDEATQARYVAEKIVALRNAGEPLDEMAVLFRSGFHSYKLELELTHRQVEFEKRGGLKLNELAHNKDVISYLRVVANPHDHLSWNRLLLQLDKVGPKTAQNILSRVKSAEDPLAALKEYPAGKTWKEGLADLLEMLESIRQQGMSMGQMFERIMDYYEPIFERLYHDDYPRRRRDLDELGRVMGGYVELQSFLDDASLDPPQAGAVEEDGGKRLVLSTIHSAKGLEWDTVFIINLAEGRFPSAQAVLPAHKEEERRLLYVAATRARKQLYLVYPQEVMSYDSSSAAGGPSPFLQELPHALTQAPVATAWQHQSVAYGAEQEERPDYSIPPLRSSYPPGLSSSAGVAPAQKIKLGNRVRHPFFGEGVVEKVVSPKSLEVLFARHGRKTLHLDYAKLELVE</sequence>
<dbReference type="GO" id="GO:0043138">
    <property type="term" value="F:3'-5' DNA helicase activity"/>
    <property type="evidence" value="ECO:0007669"/>
    <property type="project" value="UniProtKB-EC"/>
</dbReference>
<name>A0A9X4MHN0_9BACT</name>
<keyword evidence="2 10" id="KW-0547">Nucleotide-binding</keyword>
<dbReference type="InterPro" id="IPR014017">
    <property type="entry name" value="DNA_helicase_UvrD-like_C"/>
</dbReference>
<evidence type="ECO:0000256" key="2">
    <source>
        <dbReference type="ARBA" id="ARBA00022741"/>
    </source>
</evidence>
<dbReference type="PROSITE" id="PS51198">
    <property type="entry name" value="UVRD_HELICASE_ATP_BIND"/>
    <property type="match status" value="1"/>
</dbReference>
<dbReference type="EC" id="5.6.2.4" evidence="8"/>
<dbReference type="RefSeq" id="WP_307633382.1">
    <property type="nucleotide sequence ID" value="NZ_JAPHEH010000001.1"/>
</dbReference>
<dbReference type="PANTHER" id="PTHR11070:SF3">
    <property type="entry name" value="DNA 3'-5' HELICASE"/>
    <property type="match status" value="1"/>
</dbReference>
<dbReference type="InterPro" id="IPR013986">
    <property type="entry name" value="DExx_box_DNA_helicase_dom_sf"/>
</dbReference>
<evidence type="ECO:0000259" key="12">
    <source>
        <dbReference type="PROSITE" id="PS51198"/>
    </source>
</evidence>
<dbReference type="GO" id="GO:0016787">
    <property type="term" value="F:hydrolase activity"/>
    <property type="evidence" value="ECO:0007669"/>
    <property type="project" value="UniProtKB-UniRule"/>
</dbReference>
<reference evidence="14" key="1">
    <citation type="journal article" date="2022" name="bioRxiv">
        <title>Thiovibrio frasassiensisgen. nov., sp. nov., an autotrophic, elemental sulfur disproportionating bacterium isolated from sulfidic karst sediment, and proposal of Thiovibrionaceae fam. nov.</title>
        <authorList>
            <person name="Aronson H."/>
            <person name="Thomas C."/>
            <person name="Bhattacharyya M."/>
            <person name="Eckstein S."/>
            <person name="Jensen S."/>
            <person name="Barco R."/>
            <person name="Macalady J."/>
            <person name="Amend J."/>
        </authorList>
    </citation>
    <scope>NUCLEOTIDE SEQUENCE</scope>
    <source>
        <strain evidence="14">RS19-109</strain>
    </source>
</reference>
<dbReference type="Pfam" id="PF13361">
    <property type="entry name" value="UvrD_C"/>
    <property type="match status" value="1"/>
</dbReference>
<dbReference type="EMBL" id="JAPHEH010000001">
    <property type="protein sequence ID" value="MDG4476415.1"/>
    <property type="molecule type" value="Genomic_DNA"/>
</dbReference>
<reference evidence="14" key="2">
    <citation type="submission" date="2022-10" db="EMBL/GenBank/DDBJ databases">
        <authorList>
            <person name="Aronson H.S."/>
        </authorList>
    </citation>
    <scope>NUCLEOTIDE SEQUENCE</scope>
    <source>
        <strain evidence="14">RS19-109</strain>
    </source>
</reference>
<comment type="caution">
    <text evidence="14">The sequence shown here is derived from an EMBL/GenBank/DDBJ whole genome shotgun (WGS) entry which is preliminary data.</text>
</comment>
<dbReference type="CDD" id="cd18807">
    <property type="entry name" value="SF1_C_UvrD"/>
    <property type="match status" value="1"/>
</dbReference>
<dbReference type="CDD" id="cd17932">
    <property type="entry name" value="DEXQc_UvrD"/>
    <property type="match status" value="1"/>
</dbReference>
<evidence type="ECO:0000256" key="10">
    <source>
        <dbReference type="PROSITE-ProRule" id="PRU00560"/>
    </source>
</evidence>